<feature type="domain" description="J" evidence="2">
    <location>
        <begin position="3"/>
        <end position="68"/>
    </location>
</feature>
<dbReference type="RefSeq" id="WP_321394321.1">
    <property type="nucleotide sequence ID" value="NZ_CP139487.1"/>
</dbReference>
<organism evidence="3 4">
    <name type="scientific">Peredibacter starrii</name>
    <dbReference type="NCBI Taxonomy" id="28202"/>
    <lineage>
        <taxon>Bacteria</taxon>
        <taxon>Pseudomonadati</taxon>
        <taxon>Bdellovibrionota</taxon>
        <taxon>Bacteriovoracia</taxon>
        <taxon>Bacteriovoracales</taxon>
        <taxon>Bacteriovoracaceae</taxon>
        <taxon>Peredibacter</taxon>
    </lineage>
</organism>
<dbReference type="PANTHER" id="PTHR43096:SF52">
    <property type="entry name" value="DNAJ HOMOLOG 1, MITOCHONDRIAL-RELATED"/>
    <property type="match status" value="1"/>
</dbReference>
<reference evidence="3 4" key="1">
    <citation type="submission" date="2023-11" db="EMBL/GenBank/DDBJ databases">
        <title>Peredibacter starrii A3.12.</title>
        <authorList>
            <person name="Mitchell R.J."/>
        </authorList>
    </citation>
    <scope>NUCLEOTIDE SEQUENCE [LARGE SCALE GENOMIC DNA]</scope>
    <source>
        <strain evidence="3 4">A3.12</strain>
    </source>
</reference>
<dbReference type="Pfam" id="PF01556">
    <property type="entry name" value="DnaJ_C"/>
    <property type="match status" value="1"/>
</dbReference>
<evidence type="ECO:0000256" key="1">
    <source>
        <dbReference type="ARBA" id="ARBA00023186"/>
    </source>
</evidence>
<name>A0AAX4HNS2_9BACT</name>
<sequence>MFDPYAALGVSKTATQDEIKKAYRALAKKHHPDLNPGNKEAEKKFKEASHAFDLIGTPEAKAKFDRGETQEHEQARYEEAFKQRRGPFYYNTQEGSDGGRYTYSFQDDMGDEDLFEALFGSRGKRGQRGQARGGFPGEDQLFQIEVEFEEAALGAERIITLPNGKKLQVKIPAGIEEGKKLRFTGQGSPGMGNAPAGDLYLEIKIKPKEGFKRSGKDIETEVAISLFEALVGGEVPVKTLDGTVMLKVPSGSSSGTKMRVKGKGAGSGESRGNLLVALKVVVPKHPSPELVEAIKPLAEKFAYDPRTSV</sequence>
<dbReference type="SUPFAM" id="SSF46565">
    <property type="entry name" value="Chaperone J-domain"/>
    <property type="match status" value="1"/>
</dbReference>
<dbReference type="InterPro" id="IPR008971">
    <property type="entry name" value="HSP40/DnaJ_pept-bd"/>
</dbReference>
<dbReference type="AlphaFoldDB" id="A0AAX4HNS2"/>
<dbReference type="PANTHER" id="PTHR43096">
    <property type="entry name" value="DNAJ HOMOLOG 1, MITOCHONDRIAL-RELATED"/>
    <property type="match status" value="1"/>
</dbReference>
<accession>A0AAX4HNS2</accession>
<dbReference type="SMART" id="SM00271">
    <property type="entry name" value="DnaJ"/>
    <property type="match status" value="1"/>
</dbReference>
<dbReference type="PRINTS" id="PR00625">
    <property type="entry name" value="JDOMAIN"/>
</dbReference>
<dbReference type="EMBL" id="CP139487">
    <property type="protein sequence ID" value="WPU64808.1"/>
    <property type="molecule type" value="Genomic_DNA"/>
</dbReference>
<proteinExistence type="predicted"/>
<protein>
    <submittedName>
        <fullName evidence="3">J domain-containing protein</fullName>
    </submittedName>
</protein>
<dbReference type="Gene3D" id="1.10.287.110">
    <property type="entry name" value="DnaJ domain"/>
    <property type="match status" value="1"/>
</dbReference>
<dbReference type="InterPro" id="IPR002939">
    <property type="entry name" value="DnaJ_C"/>
</dbReference>
<evidence type="ECO:0000313" key="3">
    <source>
        <dbReference type="EMBL" id="WPU64808.1"/>
    </source>
</evidence>
<dbReference type="SUPFAM" id="SSF49493">
    <property type="entry name" value="HSP40/DnaJ peptide-binding domain"/>
    <property type="match status" value="2"/>
</dbReference>
<gene>
    <name evidence="3" type="ORF">SOO65_19115</name>
</gene>
<dbReference type="GO" id="GO:0042026">
    <property type="term" value="P:protein refolding"/>
    <property type="evidence" value="ECO:0007669"/>
    <property type="project" value="TreeGrafter"/>
</dbReference>
<dbReference type="GO" id="GO:0051082">
    <property type="term" value="F:unfolded protein binding"/>
    <property type="evidence" value="ECO:0007669"/>
    <property type="project" value="InterPro"/>
</dbReference>
<dbReference type="KEGG" id="psti:SOO65_19115"/>
<dbReference type="CDD" id="cd10747">
    <property type="entry name" value="DnaJ_C"/>
    <property type="match status" value="1"/>
</dbReference>
<dbReference type="InterPro" id="IPR001623">
    <property type="entry name" value="DnaJ_domain"/>
</dbReference>
<dbReference type="FunFam" id="2.60.260.20:FF:000013">
    <property type="entry name" value="DnaJ subfamily B member 11"/>
    <property type="match status" value="1"/>
</dbReference>
<dbReference type="InterPro" id="IPR036869">
    <property type="entry name" value="J_dom_sf"/>
</dbReference>
<dbReference type="CDD" id="cd06257">
    <property type="entry name" value="DnaJ"/>
    <property type="match status" value="1"/>
</dbReference>
<dbReference type="Gene3D" id="2.60.260.20">
    <property type="entry name" value="Urease metallochaperone UreE, N-terminal domain"/>
    <property type="match status" value="2"/>
</dbReference>
<dbReference type="Proteomes" id="UP001324634">
    <property type="component" value="Chromosome"/>
</dbReference>
<keyword evidence="1" id="KW-0143">Chaperone</keyword>
<keyword evidence="4" id="KW-1185">Reference proteome</keyword>
<dbReference type="GO" id="GO:0005737">
    <property type="term" value="C:cytoplasm"/>
    <property type="evidence" value="ECO:0007669"/>
    <property type="project" value="TreeGrafter"/>
</dbReference>
<dbReference type="Pfam" id="PF00226">
    <property type="entry name" value="DnaJ"/>
    <property type="match status" value="1"/>
</dbReference>
<dbReference type="PROSITE" id="PS50076">
    <property type="entry name" value="DNAJ_2"/>
    <property type="match status" value="1"/>
</dbReference>
<evidence type="ECO:0000259" key="2">
    <source>
        <dbReference type="PROSITE" id="PS50076"/>
    </source>
</evidence>
<evidence type="ECO:0000313" key="4">
    <source>
        <dbReference type="Proteomes" id="UP001324634"/>
    </source>
</evidence>